<proteinExistence type="predicted"/>
<dbReference type="RefSeq" id="WP_143563841.1">
    <property type="nucleotide sequence ID" value="NZ_BMPL01000005.1"/>
</dbReference>
<keyword evidence="2 4" id="KW-0479">Metal-binding</keyword>
<evidence type="ECO:0000313" key="7">
    <source>
        <dbReference type="Proteomes" id="UP000318126"/>
    </source>
</evidence>
<dbReference type="Proteomes" id="UP000318126">
    <property type="component" value="Unassembled WGS sequence"/>
</dbReference>
<sequence length="257" mass="28977">MKVAQLYSTRRGRLRLNVLFTLKCFYSSRLRKVKIINRIFITLSSLCILILPSVYAENLDNGAEIYSHRCVICHGNKGMGDGYIPMKLKGYPQTNLFDEQKAKDKARLIKVIAKGLLTNDINKFMPPWENELSTQDISDLADFILYLREDTVGAINRLYSHTSKINRTLKDGKIIFDTRCVLCHGNEGKGDGRMARIIKSPPPANLTKSVLTADQMSQIINLGGLGVNRSAQMPPWGDFLTENEVDAVIHFINTLKD</sequence>
<gene>
    <name evidence="6" type="ORF">FN961_07020</name>
</gene>
<name>A0A553JRG6_SHEHA</name>
<reference evidence="7" key="1">
    <citation type="submission" date="2019-07" db="EMBL/GenBank/DDBJ databases">
        <title>Shewanella sp. YLB-08 draft genomic sequence.</title>
        <authorList>
            <person name="Yu L."/>
        </authorList>
    </citation>
    <scope>NUCLEOTIDE SEQUENCE [LARGE SCALE GENOMIC DNA]</scope>
    <source>
        <strain evidence="7">JCM 20706</strain>
    </source>
</reference>
<evidence type="ECO:0000256" key="2">
    <source>
        <dbReference type="ARBA" id="ARBA00022723"/>
    </source>
</evidence>
<dbReference type="SUPFAM" id="SSF46626">
    <property type="entry name" value="Cytochrome c"/>
    <property type="match status" value="2"/>
</dbReference>
<feature type="domain" description="Cytochrome c" evidence="5">
    <location>
        <begin position="167"/>
        <end position="256"/>
    </location>
</feature>
<organism evidence="6 7">
    <name type="scientific">Shewanella hanedai</name>
    <name type="common">Alteromonas hanedai</name>
    <dbReference type="NCBI Taxonomy" id="25"/>
    <lineage>
        <taxon>Bacteria</taxon>
        <taxon>Pseudomonadati</taxon>
        <taxon>Pseudomonadota</taxon>
        <taxon>Gammaproteobacteria</taxon>
        <taxon>Alteromonadales</taxon>
        <taxon>Shewanellaceae</taxon>
        <taxon>Shewanella</taxon>
    </lineage>
</organism>
<comment type="caution">
    <text evidence="6">The sequence shown here is derived from an EMBL/GenBank/DDBJ whole genome shotgun (WGS) entry which is preliminary data.</text>
</comment>
<protein>
    <submittedName>
        <fullName evidence="6">C-type cytochrome</fullName>
    </submittedName>
</protein>
<dbReference type="EMBL" id="VKGK01000006">
    <property type="protein sequence ID" value="TRY15054.1"/>
    <property type="molecule type" value="Genomic_DNA"/>
</dbReference>
<keyword evidence="1 4" id="KW-0349">Heme</keyword>
<evidence type="ECO:0000256" key="4">
    <source>
        <dbReference type="PROSITE-ProRule" id="PRU00433"/>
    </source>
</evidence>
<evidence type="ECO:0000313" key="6">
    <source>
        <dbReference type="EMBL" id="TRY15054.1"/>
    </source>
</evidence>
<dbReference type="Gene3D" id="1.10.760.10">
    <property type="entry name" value="Cytochrome c-like domain"/>
    <property type="match status" value="2"/>
</dbReference>
<dbReference type="GO" id="GO:0009055">
    <property type="term" value="F:electron transfer activity"/>
    <property type="evidence" value="ECO:0007669"/>
    <property type="project" value="InterPro"/>
</dbReference>
<dbReference type="OrthoDB" id="9811281at2"/>
<dbReference type="GO" id="GO:0020037">
    <property type="term" value="F:heme binding"/>
    <property type="evidence" value="ECO:0007669"/>
    <property type="project" value="InterPro"/>
</dbReference>
<dbReference type="GO" id="GO:0046872">
    <property type="term" value="F:metal ion binding"/>
    <property type="evidence" value="ECO:0007669"/>
    <property type="project" value="UniProtKB-KW"/>
</dbReference>
<keyword evidence="7" id="KW-1185">Reference proteome</keyword>
<evidence type="ECO:0000259" key="5">
    <source>
        <dbReference type="PROSITE" id="PS51007"/>
    </source>
</evidence>
<dbReference type="PANTHER" id="PTHR33751">
    <property type="entry name" value="CBB3-TYPE CYTOCHROME C OXIDASE SUBUNIT FIXP"/>
    <property type="match status" value="1"/>
</dbReference>
<dbReference type="Pfam" id="PF13442">
    <property type="entry name" value="Cytochrome_CBB3"/>
    <property type="match status" value="1"/>
</dbReference>
<feature type="domain" description="Cytochrome c" evidence="5">
    <location>
        <begin position="57"/>
        <end position="148"/>
    </location>
</feature>
<evidence type="ECO:0000256" key="1">
    <source>
        <dbReference type="ARBA" id="ARBA00022617"/>
    </source>
</evidence>
<accession>A0A553JRG6</accession>
<dbReference type="AlphaFoldDB" id="A0A553JRG6"/>
<evidence type="ECO:0000256" key="3">
    <source>
        <dbReference type="ARBA" id="ARBA00023004"/>
    </source>
</evidence>
<keyword evidence="3 4" id="KW-0408">Iron</keyword>
<dbReference type="Pfam" id="PF00034">
    <property type="entry name" value="Cytochrom_C"/>
    <property type="match status" value="1"/>
</dbReference>
<dbReference type="InterPro" id="IPR009056">
    <property type="entry name" value="Cyt_c-like_dom"/>
</dbReference>
<dbReference type="PANTHER" id="PTHR33751:SF1">
    <property type="entry name" value="CBB3-TYPE CYTOCHROME C OXIDASE SUBUNIT FIXP"/>
    <property type="match status" value="1"/>
</dbReference>
<dbReference type="InterPro" id="IPR050597">
    <property type="entry name" value="Cytochrome_c_Oxidase_Subunit"/>
</dbReference>
<dbReference type="InterPro" id="IPR036909">
    <property type="entry name" value="Cyt_c-like_dom_sf"/>
</dbReference>
<dbReference type="PROSITE" id="PS51007">
    <property type="entry name" value="CYTC"/>
    <property type="match status" value="2"/>
</dbReference>